<evidence type="ECO:0000313" key="3">
    <source>
        <dbReference type="Proteomes" id="UP000651156"/>
    </source>
</evidence>
<dbReference type="Pfam" id="PF01521">
    <property type="entry name" value="Fe-S_biosyn"/>
    <property type="match status" value="1"/>
</dbReference>
<evidence type="ECO:0000313" key="2">
    <source>
        <dbReference type="EMBL" id="MBE9191842.1"/>
    </source>
</evidence>
<keyword evidence="3" id="KW-1185">Reference proteome</keyword>
<protein>
    <submittedName>
        <fullName evidence="2">Iron-sulfur cluster assembly accessory protein</fullName>
    </submittedName>
</protein>
<comment type="caution">
    <text evidence="2">The sequence shown here is derived from an EMBL/GenBank/DDBJ whole genome shotgun (WGS) entry which is preliminary data.</text>
</comment>
<dbReference type="InterPro" id="IPR016092">
    <property type="entry name" value="ATAP"/>
</dbReference>
<dbReference type="InterPro" id="IPR017870">
    <property type="entry name" value="FeS_cluster_insertion_CS"/>
</dbReference>
<dbReference type="PROSITE" id="PS01152">
    <property type="entry name" value="HESB"/>
    <property type="match status" value="1"/>
</dbReference>
<feature type="domain" description="Core" evidence="1">
    <location>
        <begin position="1"/>
        <end position="107"/>
    </location>
</feature>
<dbReference type="Gene3D" id="2.60.300.12">
    <property type="entry name" value="HesB-like domain"/>
    <property type="match status" value="1"/>
</dbReference>
<dbReference type="PANTHER" id="PTHR43011">
    <property type="entry name" value="IRON-SULFUR CLUSTER ASSEMBLY 2 HOMOLOG, MITOCHONDRIAL"/>
    <property type="match status" value="1"/>
</dbReference>
<dbReference type="InterPro" id="IPR000361">
    <property type="entry name" value="ATAP_core_dom"/>
</dbReference>
<dbReference type="PANTHER" id="PTHR43011:SF1">
    <property type="entry name" value="IRON-SULFUR CLUSTER ASSEMBLY 2 HOMOLOG, MITOCHONDRIAL"/>
    <property type="match status" value="1"/>
</dbReference>
<proteinExistence type="predicted"/>
<name>A0ABR9UU78_9CHRO</name>
<gene>
    <name evidence="2" type="ORF">IQ230_16095</name>
</gene>
<accession>A0ABR9UU78</accession>
<evidence type="ECO:0000259" key="1">
    <source>
        <dbReference type="Pfam" id="PF01521"/>
    </source>
</evidence>
<dbReference type="EMBL" id="JADEWN010000041">
    <property type="protein sequence ID" value="MBE9191842.1"/>
    <property type="molecule type" value="Genomic_DNA"/>
</dbReference>
<organism evidence="2 3">
    <name type="scientific">Gloeocapsopsis crepidinum LEGE 06123</name>
    <dbReference type="NCBI Taxonomy" id="588587"/>
    <lineage>
        <taxon>Bacteria</taxon>
        <taxon>Bacillati</taxon>
        <taxon>Cyanobacteriota</taxon>
        <taxon>Cyanophyceae</taxon>
        <taxon>Oscillatoriophycideae</taxon>
        <taxon>Chroococcales</taxon>
        <taxon>Chroococcaceae</taxon>
        <taxon>Gloeocapsopsis</taxon>
    </lineage>
</organism>
<dbReference type="Proteomes" id="UP000651156">
    <property type="component" value="Unassembled WGS sequence"/>
</dbReference>
<dbReference type="NCBIfam" id="TIGR00049">
    <property type="entry name" value="iron-sulfur cluster assembly accessory protein"/>
    <property type="match status" value="1"/>
</dbReference>
<dbReference type="RefSeq" id="WP_193933077.1">
    <property type="nucleotide sequence ID" value="NZ_CAWPMZ010000074.1"/>
</dbReference>
<reference evidence="2 3" key="1">
    <citation type="submission" date="2020-10" db="EMBL/GenBank/DDBJ databases">
        <authorList>
            <person name="Castelo-Branco R."/>
            <person name="Eusebio N."/>
            <person name="Adriana R."/>
            <person name="Vieira A."/>
            <person name="Brugerolle De Fraissinette N."/>
            <person name="Rezende De Castro R."/>
            <person name="Schneider M.P."/>
            <person name="Vasconcelos V."/>
            <person name="Leao P.N."/>
        </authorList>
    </citation>
    <scope>NUCLEOTIDE SEQUENCE [LARGE SCALE GENOMIC DNA]</scope>
    <source>
        <strain evidence="2 3">LEGE 06123</strain>
    </source>
</reference>
<sequence>MTLTLTEAAEFRLRTFLQASSKNATSQRGIRVAVDDGGCSGYQYSLNITSVPQANDIVIQQGKLQIYIDAQSAPLLEGVAIDFVDGLLESGFKFSNPNATDTCGCGKSFQAGDCTPAGVPCS</sequence>
<dbReference type="InterPro" id="IPR035903">
    <property type="entry name" value="HesB-like_dom_sf"/>
</dbReference>
<dbReference type="SUPFAM" id="SSF89360">
    <property type="entry name" value="HesB-like domain"/>
    <property type="match status" value="1"/>
</dbReference>